<evidence type="ECO:0000259" key="2">
    <source>
        <dbReference type="Pfam" id="PF13466"/>
    </source>
</evidence>
<evidence type="ECO:0000256" key="1">
    <source>
        <dbReference type="SAM" id="MobiDB-lite"/>
    </source>
</evidence>
<reference evidence="4" key="1">
    <citation type="journal article" date="2019" name="Int. J. Syst. Evol. Microbiol.">
        <title>The Global Catalogue of Microorganisms (GCM) 10K type strain sequencing project: providing services to taxonomists for standard genome sequencing and annotation.</title>
        <authorList>
            <consortium name="The Broad Institute Genomics Platform"/>
            <consortium name="The Broad Institute Genome Sequencing Center for Infectious Disease"/>
            <person name="Wu L."/>
            <person name="Ma J."/>
        </authorList>
    </citation>
    <scope>NUCLEOTIDE SEQUENCE [LARGE SCALE GENOMIC DNA]</scope>
    <source>
        <strain evidence="4">CCUG 53903</strain>
    </source>
</reference>
<comment type="caution">
    <text evidence="3">The sequence shown here is derived from an EMBL/GenBank/DDBJ whole genome shotgun (WGS) entry which is preliminary data.</text>
</comment>
<dbReference type="RefSeq" id="WP_382203921.1">
    <property type="nucleotide sequence ID" value="NZ_JBHTBZ010000082.1"/>
</dbReference>
<sequence>MSKDSPGGFLSKVAQLVRGPGAAWGDSAQPPGQLTDKQALKAAIERKRRNDFVRKREFDMLRTIRKREQQNAQDVVARPSFFQSSVPSDNDGREQTIKKIDAIEAQMSTHWWQPVPGDEAPRSSQRLQAPPTDIAPLGEVAAHLQARLYHAGNTWGATQDGITTSSQPHTQPAAETHWPLPGASTRGGSASQAPHSLPVAFGDETTHSQALQGAQPASPDETGWQLAACLQVAGVEEAAVRFANSDDAGTERHLGQAVAHTSHGGVAADLRALLLDFFRATGRRESYELHVAEWARQHGDPVVAWSAIGEKVPAAAALPDDAVAGGSAPAVWTCPALLDVAAVARLEAQAGASAAHLVLDWGALASAEPAAAQRLLLLFERWAENDIAIVFVGATNLRRSLRASTPSGRRENHPVWWQLRLASLRLMGRADEFDLAALDYCVTYGVTPPDWGQPRCHVQQLDSVPAMRPPATVPLVVPTGRLTGALLGDVTRALNAIAQPGTGQGAVGVDCSAVTRTDFVAAGALLQWAVALKDGGRQVELQNVHGLLAAFFHIVGIADVARVLPRPRAQG</sequence>
<evidence type="ECO:0000313" key="4">
    <source>
        <dbReference type="Proteomes" id="UP001596457"/>
    </source>
</evidence>
<dbReference type="Pfam" id="PF13466">
    <property type="entry name" value="STAS_2"/>
    <property type="match status" value="1"/>
</dbReference>
<dbReference type="InterPro" id="IPR036513">
    <property type="entry name" value="STAS_dom_sf"/>
</dbReference>
<proteinExistence type="predicted"/>
<feature type="region of interest" description="Disordered" evidence="1">
    <location>
        <begin position="159"/>
        <end position="200"/>
    </location>
</feature>
<gene>
    <name evidence="3" type="ORF">ACFQU0_20505</name>
</gene>
<keyword evidence="4" id="KW-1185">Reference proteome</keyword>
<dbReference type="SUPFAM" id="SSF52091">
    <property type="entry name" value="SpoIIaa-like"/>
    <property type="match status" value="1"/>
</dbReference>
<dbReference type="EMBL" id="JBHTBZ010000082">
    <property type="protein sequence ID" value="MFC7462807.1"/>
    <property type="molecule type" value="Genomic_DNA"/>
</dbReference>
<feature type="domain" description="MlaB-like STAS" evidence="2">
    <location>
        <begin position="481"/>
        <end position="557"/>
    </location>
</feature>
<evidence type="ECO:0000313" key="3">
    <source>
        <dbReference type="EMBL" id="MFC7462807.1"/>
    </source>
</evidence>
<name>A0ABW2SI38_9BURK</name>
<accession>A0ABW2SI38</accession>
<organism evidence="3 4">
    <name type="scientific">Hydrogenophaga defluvii</name>
    <dbReference type="NCBI Taxonomy" id="249410"/>
    <lineage>
        <taxon>Bacteria</taxon>
        <taxon>Pseudomonadati</taxon>
        <taxon>Pseudomonadota</taxon>
        <taxon>Betaproteobacteria</taxon>
        <taxon>Burkholderiales</taxon>
        <taxon>Comamonadaceae</taxon>
        <taxon>Hydrogenophaga</taxon>
    </lineage>
</organism>
<protein>
    <submittedName>
        <fullName evidence="3">STAS domain-containing protein</fullName>
    </submittedName>
</protein>
<feature type="compositionally biased region" description="Polar residues" evidence="1">
    <location>
        <begin position="159"/>
        <end position="170"/>
    </location>
</feature>
<dbReference type="Gene3D" id="3.30.750.24">
    <property type="entry name" value="STAS domain"/>
    <property type="match status" value="1"/>
</dbReference>
<dbReference type="Proteomes" id="UP001596457">
    <property type="component" value="Unassembled WGS sequence"/>
</dbReference>
<dbReference type="InterPro" id="IPR058548">
    <property type="entry name" value="MlaB-like_STAS"/>
</dbReference>